<keyword evidence="6" id="KW-0418">Kinase</keyword>
<evidence type="ECO:0000256" key="3">
    <source>
        <dbReference type="ARBA" id="ARBA00022553"/>
    </source>
</evidence>
<name>A0A8J3IKE7_9CHLR</name>
<dbReference type="Pfam" id="PF02518">
    <property type="entry name" value="HATPase_c"/>
    <property type="match status" value="1"/>
</dbReference>
<keyword evidence="9" id="KW-1133">Transmembrane helix</keyword>
<dbReference type="Gene3D" id="1.20.5.1930">
    <property type="match status" value="1"/>
</dbReference>
<evidence type="ECO:0000256" key="6">
    <source>
        <dbReference type="ARBA" id="ARBA00022777"/>
    </source>
</evidence>
<organism evidence="11 12">
    <name type="scientific">Reticulibacter mediterranei</name>
    <dbReference type="NCBI Taxonomy" id="2778369"/>
    <lineage>
        <taxon>Bacteria</taxon>
        <taxon>Bacillati</taxon>
        <taxon>Chloroflexota</taxon>
        <taxon>Ktedonobacteria</taxon>
        <taxon>Ktedonobacterales</taxon>
        <taxon>Reticulibacteraceae</taxon>
        <taxon>Reticulibacter</taxon>
    </lineage>
</organism>
<proteinExistence type="predicted"/>
<evidence type="ECO:0000256" key="9">
    <source>
        <dbReference type="SAM" id="Phobius"/>
    </source>
</evidence>
<dbReference type="PANTHER" id="PTHR24421:SF10">
    <property type="entry name" value="NITRATE_NITRITE SENSOR PROTEIN NARQ"/>
    <property type="match status" value="1"/>
</dbReference>
<dbReference type="CDD" id="cd16917">
    <property type="entry name" value="HATPase_UhpB-NarQ-NarX-like"/>
    <property type="match status" value="1"/>
</dbReference>
<evidence type="ECO:0000256" key="1">
    <source>
        <dbReference type="ARBA" id="ARBA00000085"/>
    </source>
</evidence>
<dbReference type="SMART" id="SM00387">
    <property type="entry name" value="HATPase_c"/>
    <property type="match status" value="1"/>
</dbReference>
<evidence type="ECO:0000256" key="4">
    <source>
        <dbReference type="ARBA" id="ARBA00022679"/>
    </source>
</evidence>
<dbReference type="InterPro" id="IPR050482">
    <property type="entry name" value="Sensor_HK_TwoCompSys"/>
</dbReference>
<dbReference type="Pfam" id="PF07730">
    <property type="entry name" value="HisKA_3"/>
    <property type="match status" value="1"/>
</dbReference>
<evidence type="ECO:0000259" key="10">
    <source>
        <dbReference type="SMART" id="SM00387"/>
    </source>
</evidence>
<dbReference type="GO" id="GO:0016020">
    <property type="term" value="C:membrane"/>
    <property type="evidence" value="ECO:0007669"/>
    <property type="project" value="InterPro"/>
</dbReference>
<feature type="transmembrane region" description="Helical" evidence="9">
    <location>
        <begin position="60"/>
        <end position="83"/>
    </location>
</feature>
<dbReference type="Proteomes" id="UP000597444">
    <property type="component" value="Unassembled WGS sequence"/>
</dbReference>
<dbReference type="InterPro" id="IPR011712">
    <property type="entry name" value="Sig_transdc_His_kin_sub3_dim/P"/>
</dbReference>
<keyword evidence="4" id="KW-0808">Transferase</keyword>
<dbReference type="EC" id="2.7.13.3" evidence="2"/>
<dbReference type="RefSeq" id="WP_220202675.1">
    <property type="nucleotide sequence ID" value="NZ_BNJK01000001.1"/>
</dbReference>
<keyword evidence="9" id="KW-0472">Membrane</keyword>
<comment type="catalytic activity">
    <reaction evidence="1">
        <text>ATP + protein L-histidine = ADP + protein N-phospho-L-histidine.</text>
        <dbReference type="EC" id="2.7.13.3"/>
    </reaction>
</comment>
<dbReference type="Gene3D" id="3.30.565.10">
    <property type="entry name" value="Histidine kinase-like ATPase, C-terminal domain"/>
    <property type="match status" value="1"/>
</dbReference>
<dbReference type="SUPFAM" id="SSF55781">
    <property type="entry name" value="GAF domain-like"/>
    <property type="match status" value="1"/>
</dbReference>
<feature type="transmembrane region" description="Helical" evidence="9">
    <location>
        <begin position="216"/>
        <end position="237"/>
    </location>
</feature>
<keyword evidence="3" id="KW-0597">Phosphoprotein</keyword>
<evidence type="ECO:0000256" key="8">
    <source>
        <dbReference type="ARBA" id="ARBA00023012"/>
    </source>
</evidence>
<evidence type="ECO:0000256" key="5">
    <source>
        <dbReference type="ARBA" id="ARBA00022741"/>
    </source>
</evidence>
<feature type="transmembrane region" description="Helical" evidence="9">
    <location>
        <begin position="129"/>
        <end position="152"/>
    </location>
</feature>
<feature type="domain" description="Histidine kinase/HSP90-like ATPase" evidence="10">
    <location>
        <begin position="547"/>
        <end position="650"/>
    </location>
</feature>
<accession>A0A8J3IKE7</accession>
<dbReference type="EMBL" id="BNJK01000001">
    <property type="protein sequence ID" value="GHO91801.1"/>
    <property type="molecule type" value="Genomic_DNA"/>
</dbReference>
<dbReference type="InterPro" id="IPR029016">
    <property type="entry name" value="GAF-like_dom_sf"/>
</dbReference>
<evidence type="ECO:0000256" key="2">
    <source>
        <dbReference type="ARBA" id="ARBA00012438"/>
    </source>
</evidence>
<dbReference type="AlphaFoldDB" id="A0A8J3IKE7"/>
<dbReference type="PANTHER" id="PTHR24421">
    <property type="entry name" value="NITRATE/NITRITE SENSOR PROTEIN NARX-RELATED"/>
    <property type="match status" value="1"/>
</dbReference>
<evidence type="ECO:0000313" key="12">
    <source>
        <dbReference type="Proteomes" id="UP000597444"/>
    </source>
</evidence>
<dbReference type="Gene3D" id="3.30.450.40">
    <property type="match status" value="1"/>
</dbReference>
<keyword evidence="9" id="KW-0812">Transmembrane</keyword>
<keyword evidence="12" id="KW-1185">Reference proteome</keyword>
<protein>
    <recommendedName>
        <fullName evidence="2">histidine kinase</fullName>
        <ecNumber evidence="2">2.7.13.3</ecNumber>
    </recommendedName>
</protein>
<dbReference type="GO" id="GO:0000155">
    <property type="term" value="F:phosphorelay sensor kinase activity"/>
    <property type="evidence" value="ECO:0007669"/>
    <property type="project" value="InterPro"/>
</dbReference>
<evidence type="ECO:0000256" key="7">
    <source>
        <dbReference type="ARBA" id="ARBA00022840"/>
    </source>
</evidence>
<evidence type="ECO:0000313" key="11">
    <source>
        <dbReference type="EMBL" id="GHO91801.1"/>
    </source>
</evidence>
<sequence length="650" mass="72458">MKPPKKTFKMLSDTTLRRLRSTPSYFFLMWRWSMWLYALVLIVGSRGAYTQTAAYRISVVFLFITLAQTLIVTLYAPVVQLLVPHMSALPFTRRLQTRKRLSLQTEEEDTGILTPLTHVRNPYWNIAMYGLDVIICGLATYLTGPFGLAPSFGSSSPFYRYGMSTAFATALAYRYPGAFAAAIGYDLFILLGIFYPPSLPPSGQIYTPNVIDIAGSLVDTPVAALCAAFVVTLLASLTHSKRQLQADVRQQRVLLDVGDTIVREASDRQRLLQKSAEQLCKGGPFQRLIVAPIINHYEEVDDQLHMAPTDALLENLIEIDQSEGLLPTRSNAPLEYVIHTGERHIDLLPPDTGVDYGYKIVRLYQPIIREGQVRMILGVESLRKTPFDPRQINFLTIAGTQLLIALENIRLTEQMIQLAATAERGRIAREIHDGVAQLVYMLSLNAETCATQAHRIVEASDEDAELVEPLAARLDKLVTISKQALWETRNYMFSLKPLMSGRTTLVQMLTNQVREFETISDLPVRLEIIGNEETIDANGQHEQTAAQVGTAIFRIVQEALTNAYKHALATAIHICLHYQPESIEVEIRDNGRGLPATCDENITEASEKHPSLYSGRGIVGMRERAVELGGTLEVIPIPDGGVKVWAKIPV</sequence>
<dbReference type="GO" id="GO:0046983">
    <property type="term" value="F:protein dimerization activity"/>
    <property type="evidence" value="ECO:0007669"/>
    <property type="project" value="InterPro"/>
</dbReference>
<dbReference type="InterPro" id="IPR003594">
    <property type="entry name" value="HATPase_dom"/>
</dbReference>
<keyword evidence="8" id="KW-0902">Two-component regulatory system</keyword>
<dbReference type="InterPro" id="IPR036890">
    <property type="entry name" value="HATPase_C_sf"/>
</dbReference>
<keyword evidence="5" id="KW-0547">Nucleotide-binding</keyword>
<gene>
    <name evidence="11" type="ORF">KSF_018490</name>
</gene>
<feature type="transmembrane region" description="Helical" evidence="9">
    <location>
        <begin position="172"/>
        <end position="195"/>
    </location>
</feature>
<keyword evidence="7" id="KW-0067">ATP-binding</keyword>
<dbReference type="GO" id="GO:0005524">
    <property type="term" value="F:ATP binding"/>
    <property type="evidence" value="ECO:0007669"/>
    <property type="project" value="UniProtKB-KW"/>
</dbReference>
<reference evidence="11" key="1">
    <citation type="submission" date="2020-10" db="EMBL/GenBank/DDBJ databases">
        <title>Taxonomic study of unclassified bacteria belonging to the class Ktedonobacteria.</title>
        <authorList>
            <person name="Yabe S."/>
            <person name="Wang C.M."/>
            <person name="Zheng Y."/>
            <person name="Sakai Y."/>
            <person name="Cavaletti L."/>
            <person name="Monciardini P."/>
            <person name="Donadio S."/>
        </authorList>
    </citation>
    <scope>NUCLEOTIDE SEQUENCE</scope>
    <source>
        <strain evidence="11">ID150040</strain>
    </source>
</reference>
<comment type="caution">
    <text evidence="11">The sequence shown here is derived from an EMBL/GenBank/DDBJ whole genome shotgun (WGS) entry which is preliminary data.</text>
</comment>
<dbReference type="SUPFAM" id="SSF55874">
    <property type="entry name" value="ATPase domain of HSP90 chaperone/DNA topoisomerase II/histidine kinase"/>
    <property type="match status" value="1"/>
</dbReference>